<dbReference type="EMBL" id="GBXM01082113">
    <property type="protein sequence ID" value="JAH26464.1"/>
    <property type="molecule type" value="Transcribed_RNA"/>
</dbReference>
<evidence type="ECO:0000313" key="1">
    <source>
        <dbReference type="EMBL" id="JAH26464.1"/>
    </source>
</evidence>
<reference evidence="1" key="2">
    <citation type="journal article" date="2015" name="Fish Shellfish Immunol.">
        <title>Early steps in the European eel (Anguilla anguilla)-Vibrio vulnificus interaction in the gills: Role of the RtxA13 toxin.</title>
        <authorList>
            <person name="Callol A."/>
            <person name="Pajuelo D."/>
            <person name="Ebbesson L."/>
            <person name="Teles M."/>
            <person name="MacKenzie S."/>
            <person name="Amaro C."/>
        </authorList>
    </citation>
    <scope>NUCLEOTIDE SEQUENCE</scope>
</reference>
<reference evidence="1" key="1">
    <citation type="submission" date="2014-11" db="EMBL/GenBank/DDBJ databases">
        <authorList>
            <person name="Amaro Gonzalez C."/>
        </authorList>
    </citation>
    <scope>NUCLEOTIDE SEQUENCE</scope>
</reference>
<dbReference type="EMBL" id="GBXM01064134">
    <property type="protein sequence ID" value="JAH44443.1"/>
    <property type="molecule type" value="Transcribed_RNA"/>
</dbReference>
<proteinExistence type="predicted"/>
<accession>A0A0E9RBJ6</accession>
<sequence length="35" mass="4289">MLERKIKCKTCTIPCSNRYQMMVLVHRLYERLCPM</sequence>
<organism evidence="1">
    <name type="scientific">Anguilla anguilla</name>
    <name type="common">European freshwater eel</name>
    <name type="synonym">Muraena anguilla</name>
    <dbReference type="NCBI Taxonomy" id="7936"/>
    <lineage>
        <taxon>Eukaryota</taxon>
        <taxon>Metazoa</taxon>
        <taxon>Chordata</taxon>
        <taxon>Craniata</taxon>
        <taxon>Vertebrata</taxon>
        <taxon>Euteleostomi</taxon>
        <taxon>Actinopterygii</taxon>
        <taxon>Neopterygii</taxon>
        <taxon>Teleostei</taxon>
        <taxon>Anguilliformes</taxon>
        <taxon>Anguillidae</taxon>
        <taxon>Anguilla</taxon>
    </lineage>
</organism>
<name>A0A0E9RBJ6_ANGAN</name>
<protein>
    <submittedName>
        <fullName evidence="1">Uncharacterized protein</fullName>
    </submittedName>
</protein>
<dbReference type="AlphaFoldDB" id="A0A0E9RBJ6"/>